<dbReference type="PRINTS" id="PR00344">
    <property type="entry name" value="BCTRLSENSOR"/>
</dbReference>
<reference evidence="13" key="1">
    <citation type="journal article" date="2021" name="PeerJ">
        <title>Extensive microbial diversity within the chicken gut microbiome revealed by metagenomics and culture.</title>
        <authorList>
            <person name="Gilroy R."/>
            <person name="Ravi A."/>
            <person name="Getino M."/>
            <person name="Pursley I."/>
            <person name="Horton D.L."/>
            <person name="Alikhan N.F."/>
            <person name="Baker D."/>
            <person name="Gharbi K."/>
            <person name="Hall N."/>
            <person name="Watson M."/>
            <person name="Adriaenssens E.M."/>
            <person name="Foster-Nyarko E."/>
            <person name="Jarju S."/>
            <person name="Secka A."/>
            <person name="Antonio M."/>
            <person name="Oren A."/>
            <person name="Chaudhuri R.R."/>
            <person name="La Ragione R."/>
            <person name="Hildebrand F."/>
            <person name="Pallen M.J."/>
        </authorList>
    </citation>
    <scope>NUCLEOTIDE SEQUENCE</scope>
    <source>
        <strain evidence="13">ChiSjej1B19-5720</strain>
    </source>
</reference>
<dbReference type="Gene3D" id="3.30.565.10">
    <property type="entry name" value="Histidine kinase-like ATPase, C-terminal domain"/>
    <property type="match status" value="1"/>
</dbReference>
<evidence type="ECO:0000256" key="10">
    <source>
        <dbReference type="ARBA" id="ARBA00023136"/>
    </source>
</evidence>
<keyword evidence="6 11" id="KW-0812">Transmembrane</keyword>
<gene>
    <name evidence="13" type="ORF">IAA06_11255</name>
</gene>
<evidence type="ECO:0000256" key="3">
    <source>
        <dbReference type="ARBA" id="ARBA00012438"/>
    </source>
</evidence>
<keyword evidence="7 13" id="KW-0418">Kinase</keyword>
<evidence type="ECO:0000256" key="8">
    <source>
        <dbReference type="ARBA" id="ARBA00022989"/>
    </source>
</evidence>
<dbReference type="AlphaFoldDB" id="A0A9D2RXX8"/>
<keyword evidence="8 11" id="KW-1133">Transmembrane helix</keyword>
<dbReference type="InterPro" id="IPR003594">
    <property type="entry name" value="HATPase_dom"/>
</dbReference>
<accession>A0A9D2RXX8</accession>
<dbReference type="GO" id="GO:0004721">
    <property type="term" value="F:phosphoprotein phosphatase activity"/>
    <property type="evidence" value="ECO:0007669"/>
    <property type="project" value="TreeGrafter"/>
</dbReference>
<evidence type="ECO:0000256" key="7">
    <source>
        <dbReference type="ARBA" id="ARBA00022777"/>
    </source>
</evidence>
<dbReference type="GO" id="GO:0005886">
    <property type="term" value="C:plasma membrane"/>
    <property type="evidence" value="ECO:0007669"/>
    <property type="project" value="UniProtKB-SubCell"/>
</dbReference>
<feature type="transmembrane region" description="Helical" evidence="11">
    <location>
        <begin position="38"/>
        <end position="58"/>
    </location>
</feature>
<evidence type="ECO:0000256" key="2">
    <source>
        <dbReference type="ARBA" id="ARBA00004651"/>
    </source>
</evidence>
<organism evidence="13 14">
    <name type="scientific">Candidatus Blautia faecavium</name>
    <dbReference type="NCBI Taxonomy" id="2838487"/>
    <lineage>
        <taxon>Bacteria</taxon>
        <taxon>Bacillati</taxon>
        <taxon>Bacillota</taxon>
        <taxon>Clostridia</taxon>
        <taxon>Lachnospirales</taxon>
        <taxon>Lachnospiraceae</taxon>
        <taxon>Blautia</taxon>
    </lineage>
</organism>
<evidence type="ECO:0000256" key="1">
    <source>
        <dbReference type="ARBA" id="ARBA00000085"/>
    </source>
</evidence>
<evidence type="ECO:0000256" key="9">
    <source>
        <dbReference type="ARBA" id="ARBA00023012"/>
    </source>
</evidence>
<dbReference type="EC" id="2.7.13.3" evidence="3"/>
<comment type="caution">
    <text evidence="13">The sequence shown here is derived from an EMBL/GenBank/DDBJ whole genome shotgun (WGS) entry which is preliminary data.</text>
</comment>
<reference evidence="13" key="2">
    <citation type="submission" date="2021-04" db="EMBL/GenBank/DDBJ databases">
        <authorList>
            <person name="Gilroy R."/>
        </authorList>
    </citation>
    <scope>NUCLEOTIDE SEQUENCE</scope>
    <source>
        <strain evidence="13">ChiSjej1B19-5720</strain>
    </source>
</reference>
<dbReference type="Pfam" id="PF02518">
    <property type="entry name" value="HATPase_c"/>
    <property type="match status" value="1"/>
</dbReference>
<comment type="catalytic activity">
    <reaction evidence="1">
        <text>ATP + protein L-histidine = ADP + protein N-phospho-L-histidine.</text>
        <dbReference type="EC" id="2.7.13.3"/>
    </reaction>
</comment>
<keyword evidence="10 11" id="KW-0472">Membrane</keyword>
<dbReference type="PANTHER" id="PTHR45453">
    <property type="entry name" value="PHOSPHATE REGULON SENSOR PROTEIN PHOR"/>
    <property type="match status" value="1"/>
</dbReference>
<feature type="transmembrane region" description="Helical" evidence="11">
    <location>
        <begin position="12"/>
        <end position="32"/>
    </location>
</feature>
<keyword evidence="4" id="KW-1003">Cell membrane</keyword>
<dbReference type="GO" id="GO:0000155">
    <property type="term" value="F:phosphorelay sensor kinase activity"/>
    <property type="evidence" value="ECO:0007669"/>
    <property type="project" value="TreeGrafter"/>
</dbReference>
<keyword evidence="9" id="KW-0902">Two-component regulatory system</keyword>
<comment type="subcellular location">
    <subcellularLocation>
        <location evidence="2">Cell membrane</location>
        <topology evidence="2">Multi-pass membrane protein</topology>
    </subcellularLocation>
</comment>
<proteinExistence type="predicted"/>
<dbReference type="InterPro" id="IPR050351">
    <property type="entry name" value="BphY/WalK/GraS-like"/>
</dbReference>
<dbReference type="SMART" id="SM00387">
    <property type="entry name" value="HATPase_c"/>
    <property type="match status" value="1"/>
</dbReference>
<evidence type="ECO:0000259" key="12">
    <source>
        <dbReference type="PROSITE" id="PS50109"/>
    </source>
</evidence>
<keyword evidence="5" id="KW-0808">Transferase</keyword>
<dbReference type="InterPro" id="IPR004358">
    <property type="entry name" value="Sig_transdc_His_kin-like_C"/>
</dbReference>
<dbReference type="PROSITE" id="PS50109">
    <property type="entry name" value="HIS_KIN"/>
    <property type="match status" value="1"/>
</dbReference>
<dbReference type="InterPro" id="IPR005467">
    <property type="entry name" value="His_kinase_dom"/>
</dbReference>
<evidence type="ECO:0000256" key="11">
    <source>
        <dbReference type="SAM" id="Phobius"/>
    </source>
</evidence>
<feature type="domain" description="Histidine kinase" evidence="12">
    <location>
        <begin position="126"/>
        <end position="331"/>
    </location>
</feature>
<sequence>MSGRQYLKNQLPVILVNLLGMLALALFLIASGNTLQTILFILVVWLIVLASCLLLFYLSRKKYLDKLLDMTEQLEERYLLPEIMQKPEKAEEQVFYQIMKMAEKSMLERIGQVQRERKEYKEYIEQWIHEVKTPITAMKLICENNRCSFTRDLMAELENINRFTEQALYYARSEHTEKDYSIREIALNNVIHGAIADNKYLLRQNNVAVTVEDAEYSIYSDDKWLRFILDQLISNAVKYRACQQPALHFFAVKEKDRIILSVEDNGIGIPASDLSRIFEKGFTGQNGRTIHSSTGIGLYLCKRLCDKLGIGIFASSEGKGTTISLSFRINDFVTGVQGS</sequence>
<evidence type="ECO:0000256" key="6">
    <source>
        <dbReference type="ARBA" id="ARBA00022692"/>
    </source>
</evidence>
<evidence type="ECO:0000256" key="5">
    <source>
        <dbReference type="ARBA" id="ARBA00022679"/>
    </source>
</evidence>
<name>A0A9D2RXX8_9FIRM</name>
<evidence type="ECO:0000313" key="14">
    <source>
        <dbReference type="Proteomes" id="UP000823842"/>
    </source>
</evidence>
<evidence type="ECO:0000313" key="13">
    <source>
        <dbReference type="EMBL" id="HJB29355.1"/>
    </source>
</evidence>
<dbReference type="InterPro" id="IPR036890">
    <property type="entry name" value="HATPase_C_sf"/>
</dbReference>
<dbReference type="Proteomes" id="UP000823842">
    <property type="component" value="Unassembled WGS sequence"/>
</dbReference>
<evidence type="ECO:0000256" key="4">
    <source>
        <dbReference type="ARBA" id="ARBA00022475"/>
    </source>
</evidence>
<dbReference type="GO" id="GO:0016036">
    <property type="term" value="P:cellular response to phosphate starvation"/>
    <property type="evidence" value="ECO:0007669"/>
    <property type="project" value="TreeGrafter"/>
</dbReference>
<protein>
    <recommendedName>
        <fullName evidence="3">histidine kinase</fullName>
        <ecNumber evidence="3">2.7.13.3</ecNumber>
    </recommendedName>
</protein>
<dbReference type="SUPFAM" id="SSF55874">
    <property type="entry name" value="ATPase domain of HSP90 chaperone/DNA topoisomerase II/histidine kinase"/>
    <property type="match status" value="1"/>
</dbReference>
<dbReference type="PANTHER" id="PTHR45453:SF2">
    <property type="entry name" value="HISTIDINE KINASE"/>
    <property type="match status" value="1"/>
</dbReference>
<dbReference type="EMBL" id="DWYZ01000209">
    <property type="protein sequence ID" value="HJB29355.1"/>
    <property type="molecule type" value="Genomic_DNA"/>
</dbReference>